<evidence type="ECO:0000313" key="1">
    <source>
        <dbReference type="EMBL" id="PDX58108.1"/>
    </source>
</evidence>
<dbReference type="Pfam" id="PF14203">
    <property type="entry name" value="TTRAP"/>
    <property type="match status" value="1"/>
</dbReference>
<evidence type="ECO:0000313" key="2">
    <source>
        <dbReference type="Proteomes" id="UP000220752"/>
    </source>
</evidence>
<dbReference type="InterPro" id="IPR025468">
    <property type="entry name" value="TTRAP"/>
</dbReference>
<keyword evidence="2" id="KW-1185">Reference proteome</keyword>
<organism evidence="1 2">
    <name type="scientific">Faecalibacterium langellae</name>
    <dbReference type="NCBI Taxonomy" id="3435293"/>
    <lineage>
        <taxon>Bacteria</taxon>
        <taxon>Bacillati</taxon>
        <taxon>Bacillota</taxon>
        <taxon>Clostridia</taxon>
        <taxon>Eubacteriales</taxon>
        <taxon>Oscillospiraceae</taxon>
        <taxon>Faecalibacterium</taxon>
    </lineage>
</organism>
<dbReference type="Proteomes" id="UP000220752">
    <property type="component" value="Unassembled WGS sequence"/>
</dbReference>
<dbReference type="Gene3D" id="1.10.10.1850">
    <property type="entry name" value="Sporulation protein-like"/>
    <property type="match status" value="1"/>
</dbReference>
<dbReference type="EMBL" id="NMTQ01000034">
    <property type="protein sequence ID" value="PDX58108.1"/>
    <property type="molecule type" value="Genomic_DNA"/>
</dbReference>
<proteinExistence type="predicted"/>
<name>A0A2A6Z9S3_9FIRM</name>
<reference evidence="1 2" key="1">
    <citation type="journal article" date="2017" name="Front. Microbiol.">
        <title>New Insights into the Diversity of the Genus Faecalibacterium.</title>
        <authorList>
            <person name="Benevides L."/>
            <person name="Burman S."/>
            <person name="Martin R."/>
            <person name="Robert V."/>
            <person name="Thomas M."/>
            <person name="Miquel S."/>
            <person name="Chain F."/>
            <person name="Sokol H."/>
            <person name="Bermudez-Humaran L.G."/>
            <person name="Morrison M."/>
            <person name="Langella P."/>
            <person name="Azevedo V.A."/>
            <person name="Chatel J.M."/>
            <person name="Soares S."/>
        </authorList>
    </citation>
    <scope>NUCLEOTIDE SEQUENCE [LARGE SCALE GENOMIC DNA]</scope>
    <source>
        <strain evidence="2">CNCM I-4540</strain>
    </source>
</reference>
<comment type="caution">
    <text evidence="1">The sequence shown here is derived from an EMBL/GenBank/DDBJ whole genome shotgun (WGS) entry which is preliminary data.</text>
</comment>
<accession>A0A2A6Z9S3</accession>
<protein>
    <submittedName>
        <fullName evidence="1">Uncharacterized protein</fullName>
    </submittedName>
</protein>
<gene>
    <name evidence="1" type="ORF">CGS46_09220</name>
</gene>
<dbReference type="AlphaFoldDB" id="A0A2A6Z9S3"/>
<dbReference type="InterPro" id="IPR041965">
    <property type="entry name" value="TTRAP_sf"/>
</dbReference>
<sequence>MSKVKFNADEMMVMAMFEQPTRTETMRYIEEVVPFVEDDVEVFSLVASTMKKMRSISDMEFSRLDLKPYLQDVVAK</sequence>
<dbReference type="RefSeq" id="WP_097777522.1">
    <property type="nucleotide sequence ID" value="NZ_CP157286.1"/>
</dbReference>